<dbReference type="EMBL" id="GL883010">
    <property type="protein sequence ID" value="EGG21628.1"/>
    <property type="molecule type" value="Genomic_DNA"/>
</dbReference>
<dbReference type="CDD" id="cd19757">
    <property type="entry name" value="Bbox1"/>
    <property type="match status" value="1"/>
</dbReference>
<dbReference type="KEGG" id="dfa:DFA_01514"/>
<keyword evidence="1" id="KW-0862">Zinc</keyword>
<dbReference type="GO" id="GO:0008270">
    <property type="term" value="F:zinc ion binding"/>
    <property type="evidence" value="ECO:0007669"/>
    <property type="project" value="UniProtKB-KW"/>
</dbReference>
<dbReference type="GO" id="GO:0031267">
    <property type="term" value="F:small GTPase binding"/>
    <property type="evidence" value="ECO:0007669"/>
    <property type="project" value="TreeGrafter"/>
</dbReference>
<dbReference type="PANTHER" id="PTHR47219">
    <property type="entry name" value="RAB GTPASE-ACTIVATING PROTEIN 1-LIKE"/>
    <property type="match status" value="1"/>
</dbReference>
<dbReference type="InterPro" id="IPR000315">
    <property type="entry name" value="Znf_B-box"/>
</dbReference>
<feature type="domain" description="B box-type" evidence="3">
    <location>
        <begin position="311"/>
        <end position="353"/>
    </location>
</feature>
<dbReference type="GeneID" id="14874042"/>
<evidence type="ECO:0000313" key="5">
    <source>
        <dbReference type="Proteomes" id="UP000007797"/>
    </source>
</evidence>
<dbReference type="OMA" id="HPNLYEH"/>
<keyword evidence="5" id="KW-1185">Reference proteome</keyword>
<keyword evidence="1" id="KW-0863">Zinc-finger</keyword>
<evidence type="ECO:0000256" key="2">
    <source>
        <dbReference type="SAM" id="MobiDB-lite"/>
    </source>
</evidence>
<dbReference type="OrthoDB" id="294251at2759"/>
<protein>
    <submittedName>
        <fullName evidence="4">RabGAP/TBC domain-containing protein</fullName>
    </submittedName>
</protein>
<feature type="region of interest" description="Disordered" evidence="2">
    <location>
        <begin position="367"/>
        <end position="389"/>
    </location>
</feature>
<evidence type="ECO:0000256" key="1">
    <source>
        <dbReference type="PROSITE-ProRule" id="PRU00024"/>
    </source>
</evidence>
<evidence type="ECO:0000259" key="3">
    <source>
        <dbReference type="PROSITE" id="PS50119"/>
    </source>
</evidence>
<accession>F4PT52</accession>
<dbReference type="Proteomes" id="UP000007797">
    <property type="component" value="Unassembled WGS sequence"/>
</dbReference>
<dbReference type="AlphaFoldDB" id="F4PT52"/>
<keyword evidence="1" id="KW-0479">Metal-binding</keyword>
<dbReference type="InterPro" id="IPR035969">
    <property type="entry name" value="Rab-GAP_TBC_sf"/>
</dbReference>
<dbReference type="RefSeq" id="XP_004359478.1">
    <property type="nucleotide sequence ID" value="XM_004359421.1"/>
</dbReference>
<reference evidence="5" key="1">
    <citation type="journal article" date="2011" name="Genome Res.">
        <title>Phylogeny-wide analysis of social amoeba genomes highlights ancient origins for complex intercellular communication.</title>
        <authorList>
            <person name="Heidel A.J."/>
            <person name="Lawal H.M."/>
            <person name="Felder M."/>
            <person name="Schilde C."/>
            <person name="Helps N.R."/>
            <person name="Tunggal B."/>
            <person name="Rivero F."/>
            <person name="John U."/>
            <person name="Schleicher M."/>
            <person name="Eichinger L."/>
            <person name="Platzer M."/>
            <person name="Noegel A.A."/>
            <person name="Schaap P."/>
            <person name="Gloeckner G."/>
        </authorList>
    </citation>
    <scope>NUCLEOTIDE SEQUENCE [LARGE SCALE GENOMIC DNA]</scope>
    <source>
        <strain evidence="5">SH3</strain>
    </source>
</reference>
<dbReference type="GO" id="GO:0005096">
    <property type="term" value="F:GTPase activator activity"/>
    <property type="evidence" value="ECO:0007669"/>
    <property type="project" value="TreeGrafter"/>
</dbReference>
<sequence>MLRLPNFWEDEFKQPLLSMDQGYIKEQGIDALVERAAKWKEYLRMSKEEIVKIEYGTQEPDRIFILDAERTFHNEDSKKKLVRILNYISKSHSHSHNHTSYTNGQEIEYICQEDEERKEEKKEFKEEEEEAEEYWRLSTSMLLPGFWRAEAVSFGTEAQTFFKILDKVHPAVTKHLQENLIEAGTICQRWFLGLCVHCLPFQELFRYFDEFFKGGRNFLLSFGLALCGILEKEILATKNTDTIFALLRLDKSVIKDNAVFGRILDDVPSYRDRLKNFDLDILRAESYEIIVKPRLAAAQKAREAVVIIDDCQWCLDNLPEAYCIECAAVVCQDCLDIDQDERGHKESHKVISMEEYEDRLDEFTAAAASDKKEESTPEELTEKISNLSI</sequence>
<name>F4PT52_CACFS</name>
<dbReference type="Gene3D" id="1.10.472.80">
    <property type="entry name" value="Ypt/Rab-GAP domain of gyp1p, domain 3"/>
    <property type="match status" value="1"/>
</dbReference>
<organism evidence="4 5">
    <name type="scientific">Cavenderia fasciculata</name>
    <name type="common">Slime mold</name>
    <name type="synonym">Dictyostelium fasciculatum</name>
    <dbReference type="NCBI Taxonomy" id="261658"/>
    <lineage>
        <taxon>Eukaryota</taxon>
        <taxon>Amoebozoa</taxon>
        <taxon>Evosea</taxon>
        <taxon>Eumycetozoa</taxon>
        <taxon>Dictyostelia</taxon>
        <taxon>Acytosteliales</taxon>
        <taxon>Cavenderiaceae</taxon>
        <taxon>Cavenderia</taxon>
    </lineage>
</organism>
<dbReference type="PANTHER" id="PTHR47219:SF9">
    <property type="entry name" value="GTPASE ACTIVATING PROTEIN AND CENTROSOME-ASSOCIATED, ISOFORM B"/>
    <property type="match status" value="1"/>
</dbReference>
<gene>
    <name evidence="4" type="ORF">DFA_01514</name>
</gene>
<dbReference type="InterPro" id="IPR050302">
    <property type="entry name" value="Rab_GAP_TBC_domain"/>
</dbReference>
<proteinExistence type="predicted"/>
<dbReference type="PROSITE" id="PS50119">
    <property type="entry name" value="ZF_BBOX"/>
    <property type="match status" value="1"/>
</dbReference>
<evidence type="ECO:0000313" key="4">
    <source>
        <dbReference type="EMBL" id="EGG21628.1"/>
    </source>
</evidence>
<dbReference type="InterPro" id="IPR000195">
    <property type="entry name" value="Rab-GAP-TBC_dom"/>
</dbReference>
<dbReference type="SUPFAM" id="SSF47923">
    <property type="entry name" value="Ypt/Rab-GAP domain of gyp1p"/>
    <property type="match status" value="1"/>
</dbReference>
<dbReference type="Pfam" id="PF00566">
    <property type="entry name" value="RabGAP-TBC"/>
    <property type="match status" value="1"/>
</dbReference>